<reference evidence="4 5" key="1">
    <citation type="journal article" date="2020" name="Nature">
        <title>Six reference-quality genomes reveal evolution of bat adaptations.</title>
        <authorList>
            <person name="Jebb D."/>
            <person name="Huang Z."/>
            <person name="Pippel M."/>
            <person name="Hughes G.M."/>
            <person name="Lavrichenko K."/>
            <person name="Devanna P."/>
            <person name="Winkler S."/>
            <person name="Jermiin L.S."/>
            <person name="Skirmuntt E.C."/>
            <person name="Katzourakis A."/>
            <person name="Burkitt-Gray L."/>
            <person name="Ray D.A."/>
            <person name="Sullivan K.A.M."/>
            <person name="Roscito J.G."/>
            <person name="Kirilenko B.M."/>
            <person name="Davalos L.M."/>
            <person name="Corthals A.P."/>
            <person name="Power M.L."/>
            <person name="Jones G."/>
            <person name="Ransome R.D."/>
            <person name="Dechmann D.K.N."/>
            <person name="Locatelli A.G."/>
            <person name="Puechmaille S.J."/>
            <person name="Fedrigo O."/>
            <person name="Jarvis E.D."/>
            <person name="Hiller M."/>
            <person name="Vernes S.C."/>
            <person name="Myers E.W."/>
            <person name="Teeling E.C."/>
        </authorList>
    </citation>
    <scope>NUCLEOTIDE SEQUENCE [LARGE SCALE GENOMIC DNA]</scope>
    <source>
        <strain evidence="4">MMolMol1</strain>
        <tissue evidence="4">Muscle</tissue>
    </source>
</reference>
<sequence length="583" mass="62555">MNRECLFPYYTPQSGSSAGKLQRQLDKGEYSIFKHASVFESDFIQITKRGEVIDVHNHIRMVTMGIASTSPTLPRPDVMLLARPATGLEEHAGRGKVTKGKRRTAAKTLELTRLLPLKFVQISIHDHEKQQLCLKFSTGRSCYLQLCPPPEDMEDLFTCWENLIHLLRPPVDKNNISTTPARNVTCVPISKEEARKSLAVASFQGKEYQDQISTGSLSEVAGATSAAFAGGQGVQYDSHIFTATPNTEPTELDKVSATEVAAGTTAGVLSTDITQSAVPGQLSMAIEGAATKDPGGSKTSIAIAGVANVSPKSIKMALAGAANKSSECPSNTSLSPKTSMIVVMAKAEPTSKTVGEIANDRAAEPLISTLPKEGSVSGQVGRQQRVSPARAEAHSSRRDRALRSSHHRRAIDNCHKPGGYKILQKPPGWSLAGQRHDEKEKSLSGPGGSRPVTTHKGISHAPITKDSRTSHKSGRSLSTGSSGSTTRRLSRISSFLRNIKTNLTTKTVASPRSKDVDCLAKTVGRNNMEGILETEESVQGLEMIDNTSEIMKTVTFEQLEVAEGTGAQVRIPGEPIPSFLTAV</sequence>
<dbReference type="Proteomes" id="UP000550707">
    <property type="component" value="Unassembled WGS sequence"/>
</dbReference>
<accession>A0A7J8CQY8</accession>
<dbReference type="GO" id="GO:0005634">
    <property type="term" value="C:nucleus"/>
    <property type="evidence" value="ECO:0007669"/>
    <property type="project" value="TreeGrafter"/>
</dbReference>
<dbReference type="InterPro" id="IPR022168">
    <property type="entry name" value="GARIL-like_Rab2B-bd"/>
</dbReference>
<organism evidence="4 5">
    <name type="scientific">Molossus molossus</name>
    <name type="common">Pallas' mastiff bat</name>
    <name type="synonym">Vespertilio molossus</name>
    <dbReference type="NCBI Taxonomy" id="27622"/>
    <lineage>
        <taxon>Eukaryota</taxon>
        <taxon>Metazoa</taxon>
        <taxon>Chordata</taxon>
        <taxon>Craniata</taxon>
        <taxon>Vertebrata</taxon>
        <taxon>Euteleostomi</taxon>
        <taxon>Mammalia</taxon>
        <taxon>Eutheria</taxon>
        <taxon>Laurasiatheria</taxon>
        <taxon>Chiroptera</taxon>
        <taxon>Yangochiroptera</taxon>
        <taxon>Molossidae</taxon>
        <taxon>Molossus</taxon>
    </lineage>
</organism>
<protein>
    <submittedName>
        <fullName evidence="4">Family with sequence similarity 71 member A</fullName>
    </submittedName>
</protein>
<comment type="caution">
    <text evidence="4">The sequence shown here is derived from an EMBL/GenBank/DDBJ whole genome shotgun (WGS) entry which is preliminary data.</text>
</comment>
<dbReference type="InParanoid" id="A0A7J8CQY8"/>
<evidence type="ECO:0000256" key="2">
    <source>
        <dbReference type="SAM" id="MobiDB-lite"/>
    </source>
</evidence>
<proteinExistence type="inferred from homology"/>
<comment type="similarity">
    <text evidence="1">Belongs to the GARIN family.</text>
</comment>
<evidence type="ECO:0000259" key="3">
    <source>
        <dbReference type="Pfam" id="PF12480"/>
    </source>
</evidence>
<gene>
    <name evidence="4" type="ORF">HJG59_004930</name>
</gene>
<name>A0A7J8CQY8_MOLMO</name>
<feature type="compositionally biased region" description="Basic and acidic residues" evidence="2">
    <location>
        <begin position="391"/>
        <end position="402"/>
    </location>
</feature>
<dbReference type="EMBL" id="JACASF010000020">
    <property type="protein sequence ID" value="KAF6413179.1"/>
    <property type="molecule type" value="Genomic_DNA"/>
</dbReference>
<evidence type="ECO:0000313" key="4">
    <source>
        <dbReference type="EMBL" id="KAF6413179.1"/>
    </source>
</evidence>
<evidence type="ECO:0000313" key="5">
    <source>
        <dbReference type="Proteomes" id="UP000550707"/>
    </source>
</evidence>
<feature type="region of interest" description="Disordered" evidence="2">
    <location>
        <begin position="370"/>
        <end position="489"/>
    </location>
</feature>
<feature type="compositionally biased region" description="Polar residues" evidence="2">
    <location>
        <begin position="376"/>
        <end position="386"/>
    </location>
</feature>
<dbReference type="PANTHER" id="PTHR22574">
    <property type="match status" value="1"/>
</dbReference>
<dbReference type="PANTHER" id="PTHR22574:SF15">
    <property type="entry name" value="GOLGI-ASSOCIATED RAB2 INTERACTOR PROTEIN 4"/>
    <property type="match status" value="1"/>
</dbReference>
<feature type="compositionally biased region" description="Low complexity" evidence="2">
    <location>
        <begin position="475"/>
        <end position="489"/>
    </location>
</feature>
<dbReference type="AlphaFoldDB" id="A0A7J8CQY8"/>
<keyword evidence="5" id="KW-1185">Reference proteome</keyword>
<evidence type="ECO:0000256" key="1">
    <source>
        <dbReference type="ARBA" id="ARBA00038379"/>
    </source>
</evidence>
<dbReference type="Pfam" id="PF12480">
    <property type="entry name" value="GARIL_Rab2_bd"/>
    <property type="match status" value="1"/>
</dbReference>
<feature type="domain" description="Golgi associated RAB2 interactor protein-like Rab2B-binding" evidence="3">
    <location>
        <begin position="108"/>
        <end position="173"/>
    </location>
</feature>